<name>A0A9D1A1N7_9FIRM</name>
<comment type="similarity">
    <text evidence="2">Belongs to the short-chain dehydrogenases/reductases (SDR) family.</text>
</comment>
<dbReference type="EMBL" id="DVGC01000001">
    <property type="protein sequence ID" value="HIR04422.1"/>
    <property type="molecule type" value="Genomic_DNA"/>
</dbReference>
<reference evidence="4" key="2">
    <citation type="journal article" date="2021" name="PeerJ">
        <title>Extensive microbial diversity within the chicken gut microbiome revealed by metagenomics and culture.</title>
        <authorList>
            <person name="Gilroy R."/>
            <person name="Ravi A."/>
            <person name="Getino M."/>
            <person name="Pursley I."/>
            <person name="Horton D.L."/>
            <person name="Alikhan N.F."/>
            <person name="Baker D."/>
            <person name="Gharbi K."/>
            <person name="Hall N."/>
            <person name="Watson M."/>
            <person name="Adriaenssens E.M."/>
            <person name="Foster-Nyarko E."/>
            <person name="Jarju S."/>
            <person name="Secka A."/>
            <person name="Antonio M."/>
            <person name="Oren A."/>
            <person name="Chaudhuri R.R."/>
            <person name="La Ragione R."/>
            <person name="Hildebrand F."/>
            <person name="Pallen M.J."/>
        </authorList>
    </citation>
    <scope>NUCLEOTIDE SEQUENCE</scope>
    <source>
        <strain evidence="4">CHK180-2868</strain>
    </source>
</reference>
<comment type="subcellular location">
    <subcellularLocation>
        <location evidence="1">Endoplasmic reticulum</location>
    </subcellularLocation>
</comment>
<proteinExistence type="inferred from homology"/>
<keyword evidence="3" id="KW-0560">Oxidoreductase</keyword>
<dbReference type="InterPro" id="IPR002347">
    <property type="entry name" value="SDR_fam"/>
</dbReference>
<reference evidence="4" key="1">
    <citation type="submission" date="2020-10" db="EMBL/GenBank/DDBJ databases">
        <authorList>
            <person name="Gilroy R."/>
        </authorList>
    </citation>
    <scope>NUCLEOTIDE SEQUENCE</scope>
    <source>
        <strain evidence="4">CHK180-2868</strain>
    </source>
</reference>
<evidence type="ECO:0000313" key="4">
    <source>
        <dbReference type="EMBL" id="HIR04422.1"/>
    </source>
</evidence>
<dbReference type="PANTHER" id="PTHR43899">
    <property type="entry name" value="RH59310P"/>
    <property type="match status" value="1"/>
</dbReference>
<dbReference type="Proteomes" id="UP000824250">
    <property type="component" value="Unassembled WGS sequence"/>
</dbReference>
<evidence type="ECO:0000256" key="1">
    <source>
        <dbReference type="ARBA" id="ARBA00004240"/>
    </source>
</evidence>
<dbReference type="CDD" id="cd05233">
    <property type="entry name" value="SDR_c"/>
    <property type="match status" value="1"/>
</dbReference>
<evidence type="ECO:0000256" key="2">
    <source>
        <dbReference type="ARBA" id="ARBA00006484"/>
    </source>
</evidence>
<dbReference type="Gene3D" id="3.40.50.720">
    <property type="entry name" value="NAD(P)-binding Rossmann-like Domain"/>
    <property type="match status" value="1"/>
</dbReference>
<dbReference type="PROSITE" id="PS00061">
    <property type="entry name" value="ADH_SHORT"/>
    <property type="match status" value="1"/>
</dbReference>
<organism evidence="4 5">
    <name type="scientific">Candidatus Copromonas faecavium</name>
    <name type="common">nom. illeg.</name>
    <dbReference type="NCBI Taxonomy" id="2840740"/>
    <lineage>
        <taxon>Bacteria</taxon>
        <taxon>Bacillati</taxon>
        <taxon>Bacillota</taxon>
        <taxon>Clostridia</taxon>
        <taxon>Lachnospirales</taxon>
        <taxon>Lachnospiraceae</taxon>
        <taxon>Candidatus Copromonas (nom. illeg.)</taxon>
    </lineage>
</organism>
<accession>A0A9D1A1N7</accession>
<dbReference type="SUPFAM" id="SSF51735">
    <property type="entry name" value="NAD(P)-binding Rossmann-fold domains"/>
    <property type="match status" value="1"/>
</dbReference>
<sequence length="259" mass="28917">MKTAIITGASSGMGREMVFLLADRFSGLEEIWVIARRRDRLEELLGQVPVRLQLFALDLTEAGAREAFREALEEKKPQVKFLVNAAGAGTPGLLEEIPPEKLTEEVRLNCEALTWMTRTVFPYMDRNSRILQFASASAFMPQPGFAVYAATKAYVLSFSRALAAEGRARGIYVTAVCPGPVRTEFFSHMEDGRSMASYKRFFMARPERVVKKALRDSMMGKEVSVYGFWMKGFWLLCRILPHSLLAAAAMKLSGKNGNA</sequence>
<dbReference type="PRINTS" id="PR00081">
    <property type="entry name" value="GDHRDH"/>
</dbReference>
<gene>
    <name evidence="4" type="ORF">IAB28_00405</name>
</gene>
<evidence type="ECO:0000313" key="5">
    <source>
        <dbReference type="Proteomes" id="UP000824250"/>
    </source>
</evidence>
<evidence type="ECO:0000256" key="3">
    <source>
        <dbReference type="ARBA" id="ARBA00023002"/>
    </source>
</evidence>
<dbReference type="GO" id="GO:0016491">
    <property type="term" value="F:oxidoreductase activity"/>
    <property type="evidence" value="ECO:0007669"/>
    <property type="project" value="UniProtKB-KW"/>
</dbReference>
<dbReference type="PANTHER" id="PTHR43899:SF13">
    <property type="entry name" value="RH59310P"/>
    <property type="match status" value="1"/>
</dbReference>
<protein>
    <submittedName>
        <fullName evidence="4">SDR family NAD(P)-dependent oxidoreductase</fullName>
    </submittedName>
</protein>
<dbReference type="InterPro" id="IPR020904">
    <property type="entry name" value="Sc_DH/Rdtase_CS"/>
</dbReference>
<dbReference type="InterPro" id="IPR036291">
    <property type="entry name" value="NAD(P)-bd_dom_sf"/>
</dbReference>
<dbReference type="InterPro" id="IPR051019">
    <property type="entry name" value="VLCFA-Steroid_DH"/>
</dbReference>
<dbReference type="AlphaFoldDB" id="A0A9D1A1N7"/>
<comment type="caution">
    <text evidence="4">The sequence shown here is derived from an EMBL/GenBank/DDBJ whole genome shotgun (WGS) entry which is preliminary data.</text>
</comment>
<dbReference type="Pfam" id="PF00106">
    <property type="entry name" value="adh_short"/>
    <property type="match status" value="1"/>
</dbReference>